<dbReference type="PANTHER" id="PTHR43031">
    <property type="entry name" value="FAD-DEPENDENT OXIDOREDUCTASE"/>
    <property type="match status" value="1"/>
</dbReference>
<name>K4KLC7_SIMAS</name>
<keyword evidence="6" id="KW-1185">Reference proteome</keyword>
<sequence>MPGRYARIDPQQAHQLMQAPVCIVDIRDPQSFQAGHIRGATHLSNDNLSEFLSHQARNQPVLVCCYHGNSSQGAAQFLAEQGFETTYSLNGGFSQWSIEFPDQCAQGASE</sequence>
<dbReference type="HAMAP" id="MF_01009">
    <property type="entry name" value="Thiosulf_sulfurtr"/>
    <property type="match status" value="1"/>
</dbReference>
<dbReference type="OrthoDB" id="9811849at2"/>
<dbReference type="EMBL" id="CP003746">
    <property type="protein sequence ID" value="AFU98863.1"/>
    <property type="molecule type" value="Genomic_DNA"/>
</dbReference>
<dbReference type="HOGENOM" id="CLU_089574_14_0_6"/>
<comment type="catalytic activity">
    <reaction evidence="3">
        <text>thiosulfate + hydrogen cyanide = thiocyanate + sulfite + 2 H(+)</text>
        <dbReference type="Rhea" id="RHEA:16881"/>
        <dbReference type="ChEBI" id="CHEBI:15378"/>
        <dbReference type="ChEBI" id="CHEBI:17359"/>
        <dbReference type="ChEBI" id="CHEBI:18022"/>
        <dbReference type="ChEBI" id="CHEBI:18407"/>
        <dbReference type="ChEBI" id="CHEBI:33542"/>
        <dbReference type="EC" id="2.8.1.1"/>
    </reaction>
</comment>
<reference evidence="5 6" key="1">
    <citation type="journal article" date="2013" name="Genome Announc.">
        <title>Complete genome sequence of Simiduia agarivorans SA1(T), a marine bacterium able to degrade a variety of polysaccharides.</title>
        <authorList>
            <person name="Lin S.Y."/>
            <person name="Shieh W.Y."/>
            <person name="Chen J.S."/>
            <person name="Tang S.L."/>
        </authorList>
    </citation>
    <scope>NUCLEOTIDE SEQUENCE [LARGE SCALE GENOMIC DNA]</scope>
    <source>
        <strain evidence="6">DSM 21679 / JCM 13881 / BCRC 17597 / SA1</strain>
    </source>
</reference>
<dbReference type="Gene3D" id="3.40.250.10">
    <property type="entry name" value="Rhodanese-like domain"/>
    <property type="match status" value="1"/>
</dbReference>
<dbReference type="GO" id="GO:0103041">
    <property type="term" value="F:thiosulfate-thioredoxin sulfurtransferase activity"/>
    <property type="evidence" value="ECO:0007669"/>
    <property type="project" value="RHEA"/>
</dbReference>
<dbReference type="RefSeq" id="WP_015047028.1">
    <property type="nucleotide sequence ID" value="NC_018868.3"/>
</dbReference>
<comment type="similarity">
    <text evidence="3">Belongs to the GlpE family.</text>
</comment>
<dbReference type="EC" id="2.8.1.1" evidence="3"/>
<dbReference type="STRING" id="1117647.M5M_08370"/>
<dbReference type="GO" id="GO:0005737">
    <property type="term" value="C:cytoplasm"/>
    <property type="evidence" value="ECO:0007669"/>
    <property type="project" value="UniProtKB-SubCell"/>
</dbReference>
<protein>
    <recommendedName>
        <fullName evidence="3">Thiosulfate sulfurtransferase GlpE</fullName>
        <ecNumber evidence="3">2.8.1.1</ecNumber>
    </recommendedName>
</protein>
<proteinExistence type="inferred from homology"/>
<dbReference type="Proteomes" id="UP000000466">
    <property type="component" value="Chromosome"/>
</dbReference>
<keyword evidence="2 3" id="KW-0808">Transferase</keyword>
<dbReference type="CDD" id="cd01444">
    <property type="entry name" value="GlpE_ST"/>
    <property type="match status" value="1"/>
</dbReference>
<comment type="function">
    <text evidence="3">Transferase that catalyzes the transfer of sulfur from thiosulfate to thiophilic acceptors such as cyanide or dithiols. May function in a CysM-independent thiosulfate assimilation pathway by catalyzing the conversion of thiosulfate to sulfite, which can then be used for L-cysteine biosynthesis.</text>
</comment>
<dbReference type="GO" id="GO:0004792">
    <property type="term" value="F:thiosulfate-cyanide sulfurtransferase activity"/>
    <property type="evidence" value="ECO:0007669"/>
    <property type="project" value="UniProtKB-UniRule"/>
</dbReference>
<dbReference type="InterPro" id="IPR023695">
    <property type="entry name" value="Thiosulf_sulfurTrfase"/>
</dbReference>
<accession>K4KLC7</accession>
<dbReference type="SMART" id="SM00450">
    <property type="entry name" value="RHOD"/>
    <property type="match status" value="1"/>
</dbReference>
<comment type="catalytic activity">
    <reaction evidence="3">
        <text>thiosulfate + [thioredoxin]-dithiol = [thioredoxin]-disulfide + hydrogen sulfide + sulfite + 2 H(+)</text>
        <dbReference type="Rhea" id="RHEA:83859"/>
        <dbReference type="Rhea" id="RHEA-COMP:10698"/>
        <dbReference type="Rhea" id="RHEA-COMP:10700"/>
        <dbReference type="ChEBI" id="CHEBI:15378"/>
        <dbReference type="ChEBI" id="CHEBI:17359"/>
        <dbReference type="ChEBI" id="CHEBI:29919"/>
        <dbReference type="ChEBI" id="CHEBI:29950"/>
        <dbReference type="ChEBI" id="CHEBI:33542"/>
        <dbReference type="ChEBI" id="CHEBI:50058"/>
    </reaction>
</comment>
<organism evidence="5 6">
    <name type="scientific">Simiduia agarivorans (strain DSM 21679 / JCM 13881 / BCRC 17597 / SA1)</name>
    <dbReference type="NCBI Taxonomy" id="1117647"/>
    <lineage>
        <taxon>Bacteria</taxon>
        <taxon>Pseudomonadati</taxon>
        <taxon>Pseudomonadota</taxon>
        <taxon>Gammaproteobacteria</taxon>
        <taxon>Cellvibrionales</taxon>
        <taxon>Cellvibrionaceae</taxon>
        <taxon>Simiduia</taxon>
    </lineage>
</organism>
<evidence type="ECO:0000256" key="3">
    <source>
        <dbReference type="HAMAP-Rule" id="MF_01009"/>
    </source>
</evidence>
<dbReference type="eggNOG" id="COG0607">
    <property type="taxonomic scope" value="Bacteria"/>
</dbReference>
<evidence type="ECO:0000313" key="5">
    <source>
        <dbReference type="EMBL" id="AFU98863.1"/>
    </source>
</evidence>
<dbReference type="InterPro" id="IPR001763">
    <property type="entry name" value="Rhodanese-like_dom"/>
</dbReference>
<dbReference type="InterPro" id="IPR036873">
    <property type="entry name" value="Rhodanese-like_dom_sf"/>
</dbReference>
<dbReference type="AlphaFoldDB" id="K4KLC7"/>
<keyword evidence="1 3" id="KW-0963">Cytoplasm</keyword>
<evidence type="ECO:0000256" key="1">
    <source>
        <dbReference type="ARBA" id="ARBA00022490"/>
    </source>
</evidence>
<dbReference type="Pfam" id="PF00581">
    <property type="entry name" value="Rhodanese"/>
    <property type="match status" value="1"/>
</dbReference>
<dbReference type="PROSITE" id="PS50206">
    <property type="entry name" value="RHODANESE_3"/>
    <property type="match status" value="1"/>
</dbReference>
<evidence type="ECO:0000259" key="4">
    <source>
        <dbReference type="PROSITE" id="PS50206"/>
    </source>
</evidence>
<dbReference type="NCBIfam" id="NF001195">
    <property type="entry name" value="PRK00162.1"/>
    <property type="match status" value="1"/>
</dbReference>
<dbReference type="InterPro" id="IPR050229">
    <property type="entry name" value="GlpE_sulfurtransferase"/>
</dbReference>
<feature type="active site" description="Cysteine persulfide intermediate" evidence="3">
    <location>
        <position position="65"/>
    </location>
</feature>
<dbReference type="SUPFAM" id="SSF52821">
    <property type="entry name" value="Rhodanese/Cell cycle control phosphatase"/>
    <property type="match status" value="1"/>
</dbReference>
<dbReference type="KEGG" id="saga:M5M_08370"/>
<comment type="subcellular location">
    <subcellularLocation>
        <location evidence="3">Cytoplasm</location>
    </subcellularLocation>
</comment>
<evidence type="ECO:0000256" key="2">
    <source>
        <dbReference type="ARBA" id="ARBA00022679"/>
    </source>
</evidence>
<evidence type="ECO:0000313" key="6">
    <source>
        <dbReference type="Proteomes" id="UP000000466"/>
    </source>
</evidence>
<gene>
    <name evidence="3" type="primary">glpE</name>
    <name evidence="5" type="ordered locus">M5M_08370</name>
</gene>
<dbReference type="PANTHER" id="PTHR43031:SF6">
    <property type="entry name" value="THIOSULFATE SULFURTRANSFERASE GLPE"/>
    <property type="match status" value="1"/>
</dbReference>
<feature type="domain" description="Rhodanese" evidence="4">
    <location>
        <begin position="17"/>
        <end position="105"/>
    </location>
</feature>